<evidence type="ECO:0000256" key="8">
    <source>
        <dbReference type="SAM" id="MobiDB-lite"/>
    </source>
</evidence>
<dbReference type="Pfam" id="PF10377">
    <property type="entry name" value="ATG11"/>
    <property type="match status" value="1"/>
</dbReference>
<dbReference type="Pfam" id="PF04108">
    <property type="entry name" value="ATG17_like"/>
    <property type="match status" value="1"/>
</dbReference>
<keyword evidence="4 6" id="KW-0072">Autophagy</keyword>
<feature type="coiled-coil region" evidence="7">
    <location>
        <begin position="253"/>
        <end position="280"/>
    </location>
</feature>
<evidence type="ECO:0000256" key="2">
    <source>
        <dbReference type="ARBA" id="ARBA00022448"/>
    </source>
</evidence>
<comment type="subcellular location">
    <subcellularLocation>
        <location evidence="6">Preautophagosomal structure membrane</location>
        <topology evidence="6">Peripheral membrane protein</topology>
    </subcellularLocation>
    <subcellularLocation>
        <location evidence="6">Vacuole membrane</location>
        <topology evidence="6">Peripheral membrane protein</topology>
    </subcellularLocation>
    <text evidence="6">During pexophagy, accumulates in the vacuolar membrane region, where the peroxisomes contact the vacuole.</text>
</comment>
<comment type="caution">
    <text evidence="11">The sequence shown here is derived from an EMBL/GenBank/DDBJ whole genome shotgun (WGS) entry which is preliminary data.</text>
</comment>
<feature type="region of interest" description="Disordered" evidence="8">
    <location>
        <begin position="1141"/>
        <end position="1193"/>
    </location>
</feature>
<dbReference type="GO" id="GO:1990316">
    <property type="term" value="C:Atg1/ULK1 kinase complex"/>
    <property type="evidence" value="ECO:0007669"/>
    <property type="project" value="TreeGrafter"/>
</dbReference>
<dbReference type="GO" id="GO:0000045">
    <property type="term" value="P:autophagosome assembly"/>
    <property type="evidence" value="ECO:0007669"/>
    <property type="project" value="UniProtKB-UniRule"/>
</dbReference>
<keyword evidence="6" id="KW-0926">Vacuole</keyword>
<evidence type="ECO:0000259" key="9">
    <source>
        <dbReference type="Pfam" id="PF04108"/>
    </source>
</evidence>
<dbReference type="OrthoDB" id="447953at2759"/>
<dbReference type="GO" id="GO:0000422">
    <property type="term" value="P:autophagy of mitochondrion"/>
    <property type="evidence" value="ECO:0007669"/>
    <property type="project" value="TreeGrafter"/>
</dbReference>
<dbReference type="Proteomes" id="UP000603453">
    <property type="component" value="Unassembled WGS sequence"/>
</dbReference>
<feature type="coiled-coil region" evidence="7">
    <location>
        <begin position="678"/>
        <end position="757"/>
    </location>
</feature>
<feature type="coiled-coil region" evidence="7">
    <location>
        <begin position="787"/>
        <end position="825"/>
    </location>
</feature>
<dbReference type="GO" id="GO:1903599">
    <property type="term" value="P:positive regulation of autophagy of mitochondrion"/>
    <property type="evidence" value="ECO:0007669"/>
    <property type="project" value="UniProtKB-UniRule"/>
</dbReference>
<evidence type="ECO:0000256" key="1">
    <source>
        <dbReference type="ARBA" id="ARBA00009729"/>
    </source>
</evidence>
<feature type="compositionally biased region" description="Low complexity" evidence="8">
    <location>
        <begin position="665"/>
        <end position="675"/>
    </location>
</feature>
<accession>A0A8H7R3X3</accession>
<dbReference type="PANTHER" id="PTHR13222:SF1">
    <property type="entry name" value="RB1-INDUCIBLE COILED-COIL PROTEIN 1"/>
    <property type="match status" value="1"/>
</dbReference>
<comment type="subunit">
    <text evidence="6">Homodimer.</text>
</comment>
<evidence type="ECO:0000313" key="11">
    <source>
        <dbReference type="EMBL" id="KAG2203397.1"/>
    </source>
</evidence>
<feature type="non-terminal residue" evidence="11">
    <location>
        <position position="1"/>
    </location>
</feature>
<dbReference type="InterPro" id="IPR040040">
    <property type="entry name" value="ATG11"/>
</dbReference>
<dbReference type="GO" id="GO:0005774">
    <property type="term" value="C:vacuolar membrane"/>
    <property type="evidence" value="ECO:0007669"/>
    <property type="project" value="UniProtKB-SubCell"/>
</dbReference>
<comment type="function">
    <text evidence="6">Involved in cytoplasm to vacuole transport (Cvt), pexophagy, mitophagy and nucleophagy. Recruits mitochondria for their selective degradation via autophagy (mitophagy) during starvation. Works as scaffold proteins that recruit ATG proteins to the pre-autophagosome (PAS), the site of vesicle/autophagosome formation. Required for the Cvt vesicles completion.</text>
</comment>
<dbReference type="GO" id="GO:0034727">
    <property type="term" value="P:piecemeal microautophagy of the nucleus"/>
    <property type="evidence" value="ECO:0007669"/>
    <property type="project" value="TreeGrafter"/>
</dbReference>
<organism evidence="11 12">
    <name type="scientific">Mucor saturninus</name>
    <dbReference type="NCBI Taxonomy" id="64648"/>
    <lineage>
        <taxon>Eukaryota</taxon>
        <taxon>Fungi</taxon>
        <taxon>Fungi incertae sedis</taxon>
        <taxon>Mucoromycota</taxon>
        <taxon>Mucoromycotina</taxon>
        <taxon>Mucoromycetes</taxon>
        <taxon>Mucorales</taxon>
        <taxon>Mucorineae</taxon>
        <taxon>Mucoraceae</taxon>
        <taxon>Mucor</taxon>
    </lineage>
</organism>
<evidence type="ECO:0000256" key="4">
    <source>
        <dbReference type="ARBA" id="ARBA00023006"/>
    </source>
</evidence>
<dbReference type="PANTHER" id="PTHR13222">
    <property type="entry name" value="RB1-INDUCIBLE COILED-COIL"/>
    <property type="match status" value="1"/>
</dbReference>
<dbReference type="InterPro" id="IPR045326">
    <property type="entry name" value="ATG17-like_dom"/>
</dbReference>
<name>A0A8H7R3X3_9FUNG</name>
<dbReference type="InterPro" id="IPR019460">
    <property type="entry name" value="Atg11_C"/>
</dbReference>
<dbReference type="GO" id="GO:0015031">
    <property type="term" value="P:protein transport"/>
    <property type="evidence" value="ECO:0007669"/>
    <property type="project" value="UniProtKB-KW"/>
</dbReference>
<protein>
    <recommendedName>
        <fullName evidence="6">Autophagy-related protein 11</fullName>
    </recommendedName>
</protein>
<dbReference type="GO" id="GO:0060090">
    <property type="term" value="F:molecular adaptor activity"/>
    <property type="evidence" value="ECO:0007669"/>
    <property type="project" value="TreeGrafter"/>
</dbReference>
<keyword evidence="2 6" id="KW-0813">Transport</keyword>
<dbReference type="GO" id="GO:0034045">
    <property type="term" value="C:phagophore assembly site membrane"/>
    <property type="evidence" value="ECO:0007669"/>
    <property type="project" value="UniProtKB-SubCell"/>
</dbReference>
<proteinExistence type="inferred from homology"/>
<keyword evidence="12" id="KW-1185">Reference proteome</keyword>
<evidence type="ECO:0000256" key="7">
    <source>
        <dbReference type="SAM" id="Coils"/>
    </source>
</evidence>
<dbReference type="GO" id="GO:0061709">
    <property type="term" value="P:reticulophagy"/>
    <property type="evidence" value="ECO:0007669"/>
    <property type="project" value="TreeGrafter"/>
</dbReference>
<feature type="region of interest" description="Disordered" evidence="8">
    <location>
        <begin position="654"/>
        <end position="675"/>
    </location>
</feature>
<dbReference type="GO" id="GO:0034517">
    <property type="term" value="P:ribophagy"/>
    <property type="evidence" value="ECO:0007669"/>
    <property type="project" value="TreeGrafter"/>
</dbReference>
<comment type="similarity">
    <text evidence="1 6">Belongs to the ATG11 family.</text>
</comment>
<evidence type="ECO:0000313" key="12">
    <source>
        <dbReference type="Proteomes" id="UP000603453"/>
    </source>
</evidence>
<feature type="domain" description="Autophagy protein ATG17-like" evidence="9">
    <location>
        <begin position="142"/>
        <end position="503"/>
    </location>
</feature>
<dbReference type="EMBL" id="JAEPRD010000052">
    <property type="protein sequence ID" value="KAG2203397.1"/>
    <property type="molecule type" value="Genomic_DNA"/>
</dbReference>
<keyword evidence="6" id="KW-0472">Membrane</keyword>
<sequence>MKLYRAETGCSVQWENNSLKDIETMEQLYQTIEQYTHIAPENQILITSYGNIVKTDNVQQVLQATGKDEYLVFCYNREWLSKKPAQMSDLLAKEIPRLQPEVVSFNGLGHLKQIGQQLNKKTVDENCEAYATLFKNLYSYSGSLMEGIQTHAKIASDTVEEQKMQTMALNVALENLNSHIGSGTRKVQAYLEVAKKELGRQNGLLKSLNNDINILRHTSIHKAILDKLDNGDERLKLLDFVDLDRIGSIHTESKQLYNNLKKKSHELAKVTRELANHQKDLLDHVGKSSNLQSLDATLSDVKSIAKTAQECSDDISKSIPKVEDTINKLTSDSVSIAFSNMSLNTRRNSASSSSVSFSLAKKKFDSLNHLAIYQFDDPIYKLVKYDTIMRQNVSNLIKSKYSSISEFFLNMSIVSGIQDCIVEMEHDTAEELDRLNLFKKKYGKNDLESVRQVAFAYGALLIELVRRREYKDIIVKNSNLLADLLSDYRSVEEKRREQFKRIVSKSLPFRFADLDKPSPQSEVNLNLVKDHNETTLEKGDITEFISLLNTVYVQPVSVSPSKKPSFATVTSPKRSIHSNRIEENPILVFLDAMFTQMNDLKSDFLKTLESNCKFLTFIIYRIVSLIVYYYLVFTIQKIDPAVMQQLIEADDHQDRDYDSPLKPTSASSSSDSSTFSVVEDDKAKFLKQDQEIEELKQALAKAENEKEDLENQVQKLDQINQTLEQNRRSISDLQFALEEEKRMKKNLEIEHASEMNSIQCEYKLQIDQLKAQLLKEKQGQTDAVNEKIEIQQRNENLQEVVASLKSNIESERSTHEEELLKKQSEKDALETVIAEIKLVQEKTKAMVNRTQEDWFTKNEELQEVKMEFETLEKAVWNLLERFIYPKTNINYDCDLESCIILFKEKLEEWTKQFEGLKIKHKDLKDEVTAFSATYKNMTDEHEEWRSIGSHMAEKLEEYRKNVIYELVLKLQLPMDEAEIYTLSRNLTPSDDDAAIWNQVLQLSSAVSNQKVVTRIMEKSKSQYDMIEQSKAQYKTLKDKYRRLFHNSSEKISFRNFKVGDVALFLPTRNSTGKPWAAFNINAPHYFLNFDDTTQPSKEWIVARIVSMTEHTVDENNPESNPYALAHGLRYYNLQVESWRASRPSQHKNKKRTIEPDSGLASLASSTPMIPTNPPQKRPSFSAAVSSNNIVHSY</sequence>
<dbReference type="GO" id="GO:0019901">
    <property type="term" value="F:protein kinase binding"/>
    <property type="evidence" value="ECO:0007669"/>
    <property type="project" value="TreeGrafter"/>
</dbReference>
<gene>
    <name evidence="11" type="ORF">INT47_010095</name>
</gene>
<keyword evidence="3 6" id="KW-0653">Protein transport</keyword>
<evidence type="ECO:0000256" key="5">
    <source>
        <dbReference type="ARBA" id="ARBA00023054"/>
    </source>
</evidence>
<evidence type="ECO:0000256" key="3">
    <source>
        <dbReference type="ARBA" id="ARBA00022927"/>
    </source>
</evidence>
<reference evidence="11" key="1">
    <citation type="submission" date="2020-12" db="EMBL/GenBank/DDBJ databases">
        <title>Metabolic potential, ecology and presence of endohyphal bacteria is reflected in genomic diversity of Mucoromycotina.</title>
        <authorList>
            <person name="Muszewska A."/>
            <person name="Okrasinska A."/>
            <person name="Steczkiewicz K."/>
            <person name="Drgas O."/>
            <person name="Orlowska M."/>
            <person name="Perlinska-Lenart U."/>
            <person name="Aleksandrzak-Piekarczyk T."/>
            <person name="Szatraj K."/>
            <person name="Zielenkiewicz U."/>
            <person name="Pilsyk S."/>
            <person name="Malc E."/>
            <person name="Mieczkowski P."/>
            <person name="Kruszewska J.S."/>
            <person name="Biernat P."/>
            <person name="Pawlowska J."/>
        </authorList>
    </citation>
    <scope>NUCLEOTIDE SEQUENCE</scope>
    <source>
        <strain evidence="11">WA0000017839</strain>
    </source>
</reference>
<feature type="compositionally biased region" description="Polar residues" evidence="8">
    <location>
        <begin position="1182"/>
        <end position="1193"/>
    </location>
</feature>
<evidence type="ECO:0000256" key="6">
    <source>
        <dbReference type="RuleBase" id="RU367075"/>
    </source>
</evidence>
<feature type="domain" description="Autophagy-related protein 11 C-terminal" evidence="10">
    <location>
        <begin position="1014"/>
        <end position="1136"/>
    </location>
</feature>
<evidence type="ECO:0000259" key="10">
    <source>
        <dbReference type="Pfam" id="PF10377"/>
    </source>
</evidence>
<keyword evidence="5 7" id="KW-0175">Coiled coil</keyword>
<dbReference type="AlphaFoldDB" id="A0A8H7R3X3"/>